<accession>A0ABX8R9T3</accession>
<gene>
    <name evidence="1" type="ORF">KVH43_10620</name>
</gene>
<dbReference type="Pfam" id="PF09388">
    <property type="entry name" value="SpoOE-like"/>
    <property type="match status" value="1"/>
</dbReference>
<keyword evidence="2" id="KW-1185">Reference proteome</keyword>
<dbReference type="InterPro" id="IPR018540">
    <property type="entry name" value="Spo0E-like"/>
</dbReference>
<proteinExistence type="predicted"/>
<name>A0ABX8R9T3_9CLOT</name>
<dbReference type="EMBL" id="CP078093">
    <property type="protein sequence ID" value="QXM05804.1"/>
    <property type="molecule type" value="Genomic_DNA"/>
</dbReference>
<evidence type="ECO:0000313" key="2">
    <source>
        <dbReference type="Proteomes" id="UP000886818"/>
    </source>
</evidence>
<reference evidence="1" key="1">
    <citation type="submission" date="2021-07" db="EMBL/GenBank/DDBJ databases">
        <title>Complete genome sequence of Crassaminicella sp. 143-21, isolated from a deep-sea hydrothermal vent.</title>
        <authorList>
            <person name="Li X."/>
        </authorList>
    </citation>
    <scope>NUCLEOTIDE SEQUENCE</scope>
    <source>
        <strain evidence="1">143-21</strain>
    </source>
</reference>
<sequence length="50" mass="6018">MLKHDIEKVRSKLHDLIKFECSYEEIYSVSIELDKLIIAFYKNKNQSIIM</sequence>
<protein>
    <submittedName>
        <fullName evidence="1">Aspartyl-phosphate phosphatase Spo0E family protein</fullName>
    </submittedName>
</protein>
<dbReference type="Proteomes" id="UP000886818">
    <property type="component" value="Chromosome"/>
</dbReference>
<organism evidence="1 2">
    <name type="scientific">Crassaminicella indica</name>
    <dbReference type="NCBI Taxonomy" id="2855394"/>
    <lineage>
        <taxon>Bacteria</taxon>
        <taxon>Bacillati</taxon>
        <taxon>Bacillota</taxon>
        <taxon>Clostridia</taxon>
        <taxon>Eubacteriales</taxon>
        <taxon>Clostridiaceae</taxon>
        <taxon>Crassaminicella</taxon>
    </lineage>
</organism>
<dbReference type="RefSeq" id="WP_218282502.1">
    <property type="nucleotide sequence ID" value="NZ_CP078093.1"/>
</dbReference>
<evidence type="ECO:0000313" key="1">
    <source>
        <dbReference type="EMBL" id="QXM05804.1"/>
    </source>
</evidence>